<dbReference type="Proteomes" id="UP001164929">
    <property type="component" value="Chromosome 5"/>
</dbReference>
<dbReference type="AlphaFoldDB" id="A0AAD6QSN2"/>
<dbReference type="EMBL" id="JAQIZT010000005">
    <property type="protein sequence ID" value="KAJ6995662.1"/>
    <property type="molecule type" value="Genomic_DNA"/>
</dbReference>
<accession>A0AAD6QSN2</accession>
<sequence>MSLHFPNHNHDVLHKTWYIIVKGVAGTGAPPTTSPIGTSYAYQDFLTITSNPSSEVVSTSGAA</sequence>
<evidence type="ECO:0000313" key="1">
    <source>
        <dbReference type="EMBL" id="KAJ6995662.1"/>
    </source>
</evidence>
<protein>
    <submittedName>
        <fullName evidence="1">Uncharacterized protein</fullName>
    </submittedName>
</protein>
<comment type="caution">
    <text evidence="1">The sequence shown here is derived from an EMBL/GenBank/DDBJ whole genome shotgun (WGS) entry which is preliminary data.</text>
</comment>
<proteinExistence type="predicted"/>
<dbReference type="PANTHER" id="PTHR47586:SF1">
    <property type="entry name" value="DIRIGENT PROTEIN"/>
    <property type="match status" value="1"/>
</dbReference>
<dbReference type="PANTHER" id="PTHR47586">
    <property type="entry name" value="DIRIGENT PROTEIN"/>
    <property type="match status" value="1"/>
</dbReference>
<reference evidence="1" key="1">
    <citation type="journal article" date="2023" name="Mol. Ecol. Resour.">
        <title>Chromosome-level genome assembly of a triploid poplar Populus alba 'Berolinensis'.</title>
        <authorList>
            <person name="Chen S."/>
            <person name="Yu Y."/>
            <person name="Wang X."/>
            <person name="Wang S."/>
            <person name="Zhang T."/>
            <person name="Zhou Y."/>
            <person name="He R."/>
            <person name="Meng N."/>
            <person name="Wang Y."/>
            <person name="Liu W."/>
            <person name="Liu Z."/>
            <person name="Liu J."/>
            <person name="Guo Q."/>
            <person name="Huang H."/>
            <person name="Sederoff R.R."/>
            <person name="Wang G."/>
            <person name="Qu G."/>
            <person name="Chen S."/>
        </authorList>
    </citation>
    <scope>NUCLEOTIDE SEQUENCE</scope>
    <source>
        <strain evidence="1">SC-2020</strain>
    </source>
</reference>
<name>A0AAD6QSN2_9ROSI</name>
<organism evidence="1 2">
    <name type="scientific">Populus alba x Populus x berolinensis</name>
    <dbReference type="NCBI Taxonomy" id="444605"/>
    <lineage>
        <taxon>Eukaryota</taxon>
        <taxon>Viridiplantae</taxon>
        <taxon>Streptophyta</taxon>
        <taxon>Embryophyta</taxon>
        <taxon>Tracheophyta</taxon>
        <taxon>Spermatophyta</taxon>
        <taxon>Magnoliopsida</taxon>
        <taxon>eudicotyledons</taxon>
        <taxon>Gunneridae</taxon>
        <taxon>Pentapetalae</taxon>
        <taxon>rosids</taxon>
        <taxon>fabids</taxon>
        <taxon>Malpighiales</taxon>
        <taxon>Salicaceae</taxon>
        <taxon>Saliceae</taxon>
        <taxon>Populus</taxon>
    </lineage>
</organism>
<keyword evidence="2" id="KW-1185">Reference proteome</keyword>
<gene>
    <name evidence="1" type="ORF">NC653_012495</name>
</gene>
<evidence type="ECO:0000313" key="2">
    <source>
        <dbReference type="Proteomes" id="UP001164929"/>
    </source>
</evidence>